<dbReference type="Proteomes" id="UP000437748">
    <property type="component" value="Unassembled WGS sequence"/>
</dbReference>
<dbReference type="GO" id="GO:0006788">
    <property type="term" value="P:heme oxidation"/>
    <property type="evidence" value="ECO:0007669"/>
    <property type="project" value="InterPro"/>
</dbReference>
<dbReference type="Gene3D" id="1.20.910.10">
    <property type="entry name" value="Heme oxygenase-like"/>
    <property type="match status" value="1"/>
</dbReference>
<sequence>MNPEINKLDLSEKISLLLKSATSQLHDEVEQINIMSKSKPTIDNYIDYLKVLFKIFIPLEQKLLNYSEWKQNNFNFNLTKRVQHLIMDIHNLNVNKNEIIFSTNLPNIDSFEKALGIYYVLEGSSLGGQFLFKKMLLNYSDQLENKLNYLYGFGKETFKEWKIFIDNINNYAEINSAKKIDILNSALETFECFIYEFNEVKK</sequence>
<organism evidence="1 2">
    <name type="scientific">Silvanigrella paludirubra</name>
    <dbReference type="NCBI Taxonomy" id="2499159"/>
    <lineage>
        <taxon>Bacteria</taxon>
        <taxon>Pseudomonadati</taxon>
        <taxon>Bdellovibrionota</taxon>
        <taxon>Oligoflexia</taxon>
        <taxon>Silvanigrellales</taxon>
        <taxon>Silvanigrellaceae</taxon>
        <taxon>Silvanigrella</taxon>
    </lineage>
</organism>
<dbReference type="CDD" id="cd19166">
    <property type="entry name" value="HemeO-bac"/>
    <property type="match status" value="1"/>
</dbReference>
<name>A0A6N6VU41_9BACT</name>
<dbReference type="InterPro" id="IPR016084">
    <property type="entry name" value="Haem_Oase-like_multi-hlx"/>
</dbReference>
<dbReference type="EMBL" id="WFLM01000002">
    <property type="protein sequence ID" value="KAB8039703.1"/>
    <property type="molecule type" value="Genomic_DNA"/>
</dbReference>
<comment type="caution">
    <text evidence="1">The sequence shown here is derived from an EMBL/GenBank/DDBJ whole genome shotgun (WGS) entry which is preliminary data.</text>
</comment>
<dbReference type="GO" id="GO:0004392">
    <property type="term" value="F:heme oxygenase (decyclizing) activity"/>
    <property type="evidence" value="ECO:0007669"/>
    <property type="project" value="InterPro"/>
</dbReference>
<dbReference type="OrthoDB" id="114943at2"/>
<proteinExistence type="predicted"/>
<dbReference type="InterPro" id="IPR016053">
    <property type="entry name" value="Haem_Oase-like"/>
</dbReference>
<reference evidence="1 2" key="1">
    <citation type="submission" date="2019-10" db="EMBL/GenBank/DDBJ databases">
        <title>New species of Slilvanegrellaceae.</title>
        <authorList>
            <person name="Pitt A."/>
            <person name="Hahn M.W."/>
        </authorList>
    </citation>
    <scope>NUCLEOTIDE SEQUENCE [LARGE SCALE GENOMIC DNA]</scope>
    <source>
        <strain evidence="1 2">SP-Ram-0.45-NSY-1</strain>
    </source>
</reference>
<dbReference type="Pfam" id="PF01126">
    <property type="entry name" value="Heme_oxygenase"/>
    <property type="match status" value="1"/>
</dbReference>
<gene>
    <name evidence="1" type="ORF">GCL60_05430</name>
</gene>
<accession>A0A6N6VU41</accession>
<dbReference type="RefSeq" id="WP_153419120.1">
    <property type="nucleotide sequence ID" value="NZ_WFLM01000002.1"/>
</dbReference>
<dbReference type="AlphaFoldDB" id="A0A6N6VU41"/>
<dbReference type="SUPFAM" id="SSF48613">
    <property type="entry name" value="Heme oxygenase-like"/>
    <property type="match status" value="1"/>
</dbReference>
<evidence type="ECO:0008006" key="3">
    <source>
        <dbReference type="Google" id="ProtNLM"/>
    </source>
</evidence>
<evidence type="ECO:0000313" key="2">
    <source>
        <dbReference type="Proteomes" id="UP000437748"/>
    </source>
</evidence>
<evidence type="ECO:0000313" key="1">
    <source>
        <dbReference type="EMBL" id="KAB8039703.1"/>
    </source>
</evidence>
<protein>
    <recommendedName>
        <fullName evidence="3">Heme oxygenase</fullName>
    </recommendedName>
</protein>
<keyword evidence="2" id="KW-1185">Reference proteome</keyword>